<feature type="transmembrane region" description="Helical" evidence="1">
    <location>
        <begin position="170"/>
        <end position="190"/>
    </location>
</feature>
<keyword evidence="3" id="KW-1185">Reference proteome</keyword>
<accession>A0A1H9WJN8</accession>
<name>A0A1H9WJN8_9BACI</name>
<dbReference type="InterPro" id="IPR006938">
    <property type="entry name" value="DUF624"/>
</dbReference>
<feature type="transmembrane region" description="Helical" evidence="1">
    <location>
        <begin position="104"/>
        <end position="125"/>
    </location>
</feature>
<dbReference type="OrthoDB" id="2182676at2"/>
<evidence type="ECO:0000313" key="3">
    <source>
        <dbReference type="Proteomes" id="UP000199318"/>
    </source>
</evidence>
<dbReference type="Pfam" id="PF04854">
    <property type="entry name" value="DUF624"/>
    <property type="match status" value="1"/>
</dbReference>
<evidence type="ECO:0000256" key="1">
    <source>
        <dbReference type="SAM" id="Phobius"/>
    </source>
</evidence>
<feature type="transmembrane region" description="Helical" evidence="1">
    <location>
        <begin position="71"/>
        <end position="92"/>
    </location>
</feature>
<keyword evidence="1" id="KW-0812">Transmembrane</keyword>
<dbReference type="AlphaFoldDB" id="A0A1H9WJN8"/>
<feature type="transmembrane region" description="Helical" evidence="1">
    <location>
        <begin position="146"/>
        <end position="164"/>
    </location>
</feature>
<organism evidence="2 3">
    <name type="scientific">Salisediminibacterium halotolerans</name>
    <dbReference type="NCBI Taxonomy" id="517425"/>
    <lineage>
        <taxon>Bacteria</taxon>
        <taxon>Bacillati</taxon>
        <taxon>Bacillota</taxon>
        <taxon>Bacilli</taxon>
        <taxon>Bacillales</taxon>
        <taxon>Bacillaceae</taxon>
        <taxon>Salisediminibacterium</taxon>
    </lineage>
</organism>
<evidence type="ECO:0000313" key="2">
    <source>
        <dbReference type="EMBL" id="SES34156.1"/>
    </source>
</evidence>
<dbReference type="RefSeq" id="WP_093074934.1">
    <property type="nucleotide sequence ID" value="NZ_FOGV01000037.1"/>
</dbReference>
<proteinExistence type="predicted"/>
<keyword evidence="1" id="KW-0472">Membrane</keyword>
<protein>
    <submittedName>
        <fullName evidence="2">Uncharacterized membrane protein YesL</fullName>
    </submittedName>
</protein>
<dbReference type="EMBL" id="FOGV01000037">
    <property type="protein sequence ID" value="SES34156.1"/>
    <property type="molecule type" value="Genomic_DNA"/>
</dbReference>
<feature type="transmembrane region" description="Helical" evidence="1">
    <location>
        <begin position="20"/>
        <end position="46"/>
    </location>
</feature>
<dbReference type="STRING" id="1464123.SAMN05444126_1379"/>
<keyword evidence="1" id="KW-1133">Transmembrane helix</keyword>
<comment type="caution">
    <text evidence="2">The sequence shown here is derived from an EMBL/GenBank/DDBJ whole genome shotgun (WGS) entry which is preliminary data.</text>
</comment>
<sequence length="211" mass="23756">MVVERLNNASMFISKFALLNVLWLALIVAGLGVFGFFPATIALFMIARKWVLEGQQGKVVKPMVKIFKEHFLRANVFGYLMLAAGAVLYINYHLIQASEGSVPLFVVLAFLFTVTVYILFAVSIIPVSVHFEGGMRTVLLRTLQFVFGRFHITVLFGIVVWSVIYLSLSFPAVIIFFSGSVGSYMLMWFFNRSIEKIDQKQLENNPIALKG</sequence>
<reference evidence="3" key="1">
    <citation type="submission" date="2016-10" db="EMBL/GenBank/DDBJ databases">
        <authorList>
            <person name="de Groot N.N."/>
        </authorList>
    </citation>
    <scope>NUCLEOTIDE SEQUENCE [LARGE SCALE GENOMIC DNA]</scope>
    <source>
        <strain evidence="3">10nlg</strain>
    </source>
</reference>
<dbReference type="Proteomes" id="UP000199318">
    <property type="component" value="Unassembled WGS sequence"/>
</dbReference>
<gene>
    <name evidence="2" type="ORF">SAMN05444126_1379</name>
</gene>